<gene>
    <name evidence="1" type="ORF">SAMN04515674_101410</name>
</gene>
<proteinExistence type="predicted"/>
<dbReference type="PROSITE" id="PS51257">
    <property type="entry name" value="PROKAR_LIPOPROTEIN"/>
    <property type="match status" value="1"/>
</dbReference>
<dbReference type="EMBL" id="FOXH01000001">
    <property type="protein sequence ID" value="SFP11977.1"/>
    <property type="molecule type" value="Genomic_DNA"/>
</dbReference>
<evidence type="ECO:0000313" key="1">
    <source>
        <dbReference type="EMBL" id="SFP11977.1"/>
    </source>
</evidence>
<accession>A0A1I5MRG0</accession>
<dbReference type="OrthoDB" id="644156at2"/>
<keyword evidence="2" id="KW-1185">Reference proteome</keyword>
<organism evidence="1 2">
    <name type="scientific">Pseudarcicella hirudinis</name>
    <dbReference type="NCBI Taxonomy" id="1079859"/>
    <lineage>
        <taxon>Bacteria</taxon>
        <taxon>Pseudomonadati</taxon>
        <taxon>Bacteroidota</taxon>
        <taxon>Cytophagia</taxon>
        <taxon>Cytophagales</taxon>
        <taxon>Flectobacillaceae</taxon>
        <taxon>Pseudarcicella</taxon>
    </lineage>
</organism>
<dbReference type="RefSeq" id="WP_092011286.1">
    <property type="nucleotide sequence ID" value="NZ_FOXH01000001.1"/>
</dbReference>
<evidence type="ECO:0008006" key="3">
    <source>
        <dbReference type="Google" id="ProtNLM"/>
    </source>
</evidence>
<protein>
    <recommendedName>
        <fullName evidence="3">TraB family protein</fullName>
    </recommendedName>
</protein>
<dbReference type="AlphaFoldDB" id="A0A1I5MRG0"/>
<name>A0A1I5MRG0_9BACT</name>
<evidence type="ECO:0000313" key="2">
    <source>
        <dbReference type="Proteomes" id="UP000199306"/>
    </source>
</evidence>
<reference evidence="1 2" key="1">
    <citation type="submission" date="2016-10" db="EMBL/GenBank/DDBJ databases">
        <authorList>
            <person name="de Groot N.N."/>
        </authorList>
    </citation>
    <scope>NUCLEOTIDE SEQUENCE [LARGE SCALE GENOMIC DNA]</scope>
    <source>
        <strain evidence="2">E92,LMG 26720,CCM 7988</strain>
    </source>
</reference>
<sequence length="297" mass="34322">MKFLPIFLTIALLSACRNTEKPQNTLLDSTHIYPTISYLKIKLDSERHLPANPYIMEFKNGKKQVVFCGVNHLKDDSDIKNPMFDTIEKKFFAFRPELCINEGGDISQKIYSSKNDALLKDGEIGLVKILADSLKVKAINGDISDSLEFRQLLKKYTKGEFLAYIVTERLMWGLRGANILKHDEIESKFNGFIKDYIMEKGKVSLNPEERSFAFYKSNYQKLLNIPFDIEELEPTDPFNPKGKFQEIGRTSKEIRDQFLLKTIDKLLDSHDKIFIVFGGWHLLTCEPGLKEIINRKR</sequence>
<dbReference type="Proteomes" id="UP000199306">
    <property type="component" value="Unassembled WGS sequence"/>
</dbReference>